<organism evidence="3 4">
    <name type="scientific">Filobacillus milosensis</name>
    <dbReference type="NCBI Taxonomy" id="94137"/>
    <lineage>
        <taxon>Bacteria</taxon>
        <taxon>Bacillati</taxon>
        <taxon>Bacillota</taxon>
        <taxon>Bacilli</taxon>
        <taxon>Bacillales</taxon>
        <taxon>Bacillaceae</taxon>
        <taxon>Filobacillus</taxon>
    </lineage>
</organism>
<keyword evidence="3" id="KW-0645">Protease</keyword>
<dbReference type="AlphaFoldDB" id="A0A4Y8INL6"/>
<accession>A0A4Y8INL6</accession>
<evidence type="ECO:0000313" key="3">
    <source>
        <dbReference type="EMBL" id="TFB22110.1"/>
    </source>
</evidence>
<proteinExistence type="predicted"/>
<dbReference type="OrthoDB" id="9792074at2"/>
<dbReference type="GO" id="GO:0006508">
    <property type="term" value="P:proteolysis"/>
    <property type="evidence" value="ECO:0007669"/>
    <property type="project" value="InterPro"/>
</dbReference>
<keyword evidence="3" id="KW-0378">Hydrolase</keyword>
<dbReference type="SUPFAM" id="SSF55166">
    <property type="entry name" value="Hedgehog/DD-peptidase"/>
    <property type="match status" value="1"/>
</dbReference>
<dbReference type="PANTHER" id="PTHR34385:SF1">
    <property type="entry name" value="PEPTIDOGLYCAN L-ALANYL-D-GLUTAMATE ENDOPEPTIDASE CWLK"/>
    <property type="match status" value="1"/>
</dbReference>
<sequence length="298" mass="33407">MNGDFMKKILLLLTGIVTLAGCNQDTVESLKGDLVDTINHVIEDKEAPEREEEPKDKPDQSDDTNENDNTDENKDNETNPDDEKDSSTDDEQSKEEPKDQEDQSIVVSNPHAIDVILNKTYRLPNNFVPQGLVEPNVPHNAKEGAAKRLMRKEAAKALEELFAAAKEAGYDLVAQSGYRSIQTQTWLYNHYVETNGQEWADKFSAVPGHSEHHTGLTMDITAAVVGMSLTQEFGNTAPGEWVAKNAHKYGFVIRYPKGKSHITGYSYEPWHLRYFGVELATKIYQSGLTVEEYFGLVE</sequence>
<dbReference type="InterPro" id="IPR009045">
    <property type="entry name" value="Zn_M74/Hedgehog-like"/>
</dbReference>
<evidence type="ECO:0000259" key="2">
    <source>
        <dbReference type="Pfam" id="PF02557"/>
    </source>
</evidence>
<feature type="compositionally biased region" description="Basic and acidic residues" evidence="1">
    <location>
        <begin position="41"/>
        <end position="60"/>
    </location>
</feature>
<dbReference type="PROSITE" id="PS51257">
    <property type="entry name" value="PROKAR_LIPOPROTEIN"/>
    <property type="match status" value="1"/>
</dbReference>
<dbReference type="Pfam" id="PF02557">
    <property type="entry name" value="VanY"/>
    <property type="match status" value="1"/>
</dbReference>
<gene>
    <name evidence="3" type="ORF">E3U55_07350</name>
</gene>
<keyword evidence="3" id="KW-0121">Carboxypeptidase</keyword>
<dbReference type="Proteomes" id="UP000297975">
    <property type="component" value="Unassembled WGS sequence"/>
</dbReference>
<dbReference type="InterPro" id="IPR003709">
    <property type="entry name" value="VanY-like_core_dom"/>
</dbReference>
<reference evidence="3 4" key="1">
    <citation type="submission" date="2019-03" db="EMBL/GenBank/DDBJ databases">
        <authorList>
            <person name="He R.-H."/>
        </authorList>
    </citation>
    <scope>NUCLEOTIDE SEQUENCE [LARGE SCALE GENOMIC DNA]</scope>
    <source>
        <strain evidence="4">SH 714</strain>
    </source>
</reference>
<comment type="caution">
    <text evidence="3">The sequence shown here is derived from an EMBL/GenBank/DDBJ whole genome shotgun (WGS) entry which is preliminary data.</text>
</comment>
<dbReference type="Gene3D" id="3.30.1380.10">
    <property type="match status" value="1"/>
</dbReference>
<protein>
    <submittedName>
        <fullName evidence="3">D-alanyl-D-alanine carboxypeptidase family protein</fullName>
    </submittedName>
</protein>
<feature type="compositionally biased region" description="Acidic residues" evidence="1">
    <location>
        <begin position="78"/>
        <end position="93"/>
    </location>
</feature>
<dbReference type="GO" id="GO:0004180">
    <property type="term" value="F:carboxypeptidase activity"/>
    <property type="evidence" value="ECO:0007669"/>
    <property type="project" value="UniProtKB-KW"/>
</dbReference>
<dbReference type="InterPro" id="IPR052179">
    <property type="entry name" value="DD-CPase-like"/>
</dbReference>
<feature type="compositionally biased region" description="Acidic residues" evidence="1">
    <location>
        <begin position="61"/>
        <end position="70"/>
    </location>
</feature>
<evidence type="ECO:0000313" key="4">
    <source>
        <dbReference type="Proteomes" id="UP000297975"/>
    </source>
</evidence>
<keyword evidence="4" id="KW-1185">Reference proteome</keyword>
<dbReference type="PANTHER" id="PTHR34385">
    <property type="entry name" value="D-ALANYL-D-ALANINE CARBOXYPEPTIDASE"/>
    <property type="match status" value="1"/>
</dbReference>
<dbReference type="CDD" id="cd14852">
    <property type="entry name" value="LD-carboxypeptidase"/>
    <property type="match status" value="1"/>
</dbReference>
<dbReference type="InterPro" id="IPR058193">
    <property type="entry name" value="VanY/YodJ_core_dom"/>
</dbReference>
<dbReference type="EMBL" id="SOPW01000006">
    <property type="protein sequence ID" value="TFB22110.1"/>
    <property type="molecule type" value="Genomic_DNA"/>
</dbReference>
<feature type="region of interest" description="Disordered" evidence="1">
    <location>
        <begin position="41"/>
        <end position="107"/>
    </location>
</feature>
<evidence type="ECO:0000256" key="1">
    <source>
        <dbReference type="SAM" id="MobiDB-lite"/>
    </source>
</evidence>
<feature type="domain" description="D-alanyl-D-alanine carboxypeptidase-like core" evidence="2">
    <location>
        <begin position="148"/>
        <end position="276"/>
    </location>
</feature>
<name>A0A4Y8INL6_9BACI</name>